<gene>
    <name evidence="1" type="ORF">C5167_040634</name>
</gene>
<sequence length="64" mass="7185">MNPHPHPHPSPPEVGSPWSTCSFSSLEKLTISFCSKNILGIFWCFYAHKCIPQIRRVEAGFVGN</sequence>
<protein>
    <submittedName>
        <fullName evidence="1">Uncharacterized protein</fullName>
    </submittedName>
</protein>
<evidence type="ECO:0000313" key="2">
    <source>
        <dbReference type="Proteomes" id="UP000316621"/>
    </source>
</evidence>
<keyword evidence="2" id="KW-1185">Reference proteome</keyword>
<reference evidence="1 2" key="1">
    <citation type="journal article" date="2018" name="Science">
        <title>The opium poppy genome and morphinan production.</title>
        <authorList>
            <person name="Guo L."/>
            <person name="Winzer T."/>
            <person name="Yang X."/>
            <person name="Li Y."/>
            <person name="Ning Z."/>
            <person name="He Z."/>
            <person name="Teodor R."/>
            <person name="Lu Y."/>
            <person name="Bowser T.A."/>
            <person name="Graham I.A."/>
            <person name="Ye K."/>
        </authorList>
    </citation>
    <scope>NUCLEOTIDE SEQUENCE [LARGE SCALE GENOMIC DNA]</scope>
    <source>
        <strain evidence="2">cv. HN1</strain>
        <tissue evidence="1">Leaves</tissue>
    </source>
</reference>
<dbReference type="Gramene" id="RZC47705">
    <property type="protein sequence ID" value="RZC47705"/>
    <property type="gene ID" value="C5167_040634"/>
</dbReference>
<dbReference type="Proteomes" id="UP000316621">
    <property type="component" value="Chromosome 1"/>
</dbReference>
<name>A0A4Y7IJS5_PAPSO</name>
<evidence type="ECO:0000313" key="1">
    <source>
        <dbReference type="EMBL" id="RZC47705.1"/>
    </source>
</evidence>
<dbReference type="EMBL" id="CM010715">
    <property type="protein sequence ID" value="RZC47705.1"/>
    <property type="molecule type" value="Genomic_DNA"/>
</dbReference>
<proteinExistence type="predicted"/>
<organism evidence="1 2">
    <name type="scientific">Papaver somniferum</name>
    <name type="common">Opium poppy</name>
    <dbReference type="NCBI Taxonomy" id="3469"/>
    <lineage>
        <taxon>Eukaryota</taxon>
        <taxon>Viridiplantae</taxon>
        <taxon>Streptophyta</taxon>
        <taxon>Embryophyta</taxon>
        <taxon>Tracheophyta</taxon>
        <taxon>Spermatophyta</taxon>
        <taxon>Magnoliopsida</taxon>
        <taxon>Ranunculales</taxon>
        <taxon>Papaveraceae</taxon>
        <taxon>Papaveroideae</taxon>
        <taxon>Papaver</taxon>
    </lineage>
</organism>
<accession>A0A4Y7IJS5</accession>
<dbReference type="AlphaFoldDB" id="A0A4Y7IJS5"/>